<reference evidence="2 3" key="1">
    <citation type="submission" date="2017-02" db="EMBL/GenBank/DDBJ databases">
        <title>Genomes of Trichoderma spp. with biocontrol activity.</title>
        <authorList>
            <person name="Gardiner D."/>
            <person name="Kazan K."/>
            <person name="Vos C."/>
            <person name="Harvey P."/>
        </authorList>
    </citation>
    <scope>NUCLEOTIDE SEQUENCE [LARGE SCALE GENOMIC DNA]</scope>
    <source>
        <strain evidence="2 3">A5MH</strain>
    </source>
</reference>
<sequence>MEGEATETCETGRQEAKSLEPDDVSQLQTPVPRRVQELRNPKSRPRKSIKSRARERLAKELHRSPSPPRWRLEVISALESGQSFSARVKILRILDRIPELRDHVSQIVSSNSKLRSYTIRYTRCELVSFECEARRSRFSYKKILGFKHQLYGFVKLMYQHGVRCNVYPGNIFIYQSVRRESTRHLMFLGAVEDSSDLIDVTTEPDWSEYRKYVWEHIHRVFALLEIWTYQGEAIDLIAAVDREKDLVESLIQDNNLVIDDTREDVDEARTIMADTVEVFNKALANIKQLGVLSDGFMDVTRGPILIWEDAQSRKEVVERNLKKIEVLGHRTNALIEKYRDPEKSEDGAGELDLAPQPGDEPGESTESNVEAIHLSFDGAKGEEEVVIWDEELATQDGKETVQEEEEEVVVYEDVAAQDETVVVSDVGSEEEASDE</sequence>
<feature type="compositionally biased region" description="Basic and acidic residues" evidence="1">
    <location>
        <begin position="52"/>
        <end position="62"/>
    </location>
</feature>
<dbReference type="OrthoDB" id="4894839at2759"/>
<evidence type="ECO:0000313" key="3">
    <source>
        <dbReference type="Proteomes" id="UP000236546"/>
    </source>
</evidence>
<feature type="compositionally biased region" description="Basic and acidic residues" evidence="1">
    <location>
        <begin position="337"/>
        <end position="346"/>
    </location>
</feature>
<gene>
    <name evidence="2" type="ORF">TGAMA5MH_02283</name>
</gene>
<evidence type="ECO:0000256" key="1">
    <source>
        <dbReference type="SAM" id="MobiDB-lite"/>
    </source>
</evidence>
<dbReference type="Proteomes" id="UP000236546">
    <property type="component" value="Unassembled WGS sequence"/>
</dbReference>
<dbReference type="EMBL" id="MTYH01000016">
    <property type="protein sequence ID" value="PNP46248.1"/>
    <property type="molecule type" value="Genomic_DNA"/>
</dbReference>
<feature type="compositionally biased region" description="Basic residues" evidence="1">
    <location>
        <begin position="41"/>
        <end position="51"/>
    </location>
</feature>
<accession>A0A2K0TL55</accession>
<feature type="region of interest" description="Disordered" evidence="1">
    <location>
        <begin position="1"/>
        <end position="62"/>
    </location>
</feature>
<dbReference type="AlphaFoldDB" id="A0A2K0TL55"/>
<protein>
    <submittedName>
        <fullName evidence="2">Uncharacterized protein</fullName>
    </submittedName>
</protein>
<name>A0A2K0TL55_9HYPO</name>
<evidence type="ECO:0000313" key="2">
    <source>
        <dbReference type="EMBL" id="PNP46248.1"/>
    </source>
</evidence>
<organism evidence="2 3">
    <name type="scientific">Trichoderma gamsii</name>
    <dbReference type="NCBI Taxonomy" id="398673"/>
    <lineage>
        <taxon>Eukaryota</taxon>
        <taxon>Fungi</taxon>
        <taxon>Dikarya</taxon>
        <taxon>Ascomycota</taxon>
        <taxon>Pezizomycotina</taxon>
        <taxon>Sordariomycetes</taxon>
        <taxon>Hypocreomycetidae</taxon>
        <taxon>Hypocreales</taxon>
        <taxon>Hypocreaceae</taxon>
        <taxon>Trichoderma</taxon>
    </lineage>
</organism>
<comment type="caution">
    <text evidence="2">The sequence shown here is derived from an EMBL/GenBank/DDBJ whole genome shotgun (WGS) entry which is preliminary data.</text>
</comment>
<feature type="compositionally biased region" description="Basic and acidic residues" evidence="1">
    <location>
        <begin position="10"/>
        <end position="20"/>
    </location>
</feature>
<feature type="region of interest" description="Disordered" evidence="1">
    <location>
        <begin position="337"/>
        <end position="367"/>
    </location>
</feature>
<proteinExistence type="predicted"/>